<dbReference type="EMBL" id="SNQG01000005">
    <property type="protein sequence ID" value="TEW65090.1"/>
    <property type="molecule type" value="Genomic_DNA"/>
</dbReference>
<organism evidence="8 9">
    <name type="scientific">Mucilaginibacter phyllosphaerae</name>
    <dbReference type="NCBI Taxonomy" id="1812349"/>
    <lineage>
        <taxon>Bacteria</taxon>
        <taxon>Pseudomonadati</taxon>
        <taxon>Bacteroidota</taxon>
        <taxon>Sphingobacteriia</taxon>
        <taxon>Sphingobacteriales</taxon>
        <taxon>Sphingobacteriaceae</taxon>
        <taxon>Mucilaginibacter</taxon>
    </lineage>
</organism>
<dbReference type="PANTHER" id="PTHR30250">
    <property type="entry name" value="PST FAMILY PREDICTED COLANIC ACID TRANSPORTER"/>
    <property type="match status" value="1"/>
</dbReference>
<feature type="transmembrane region" description="Helical" evidence="6">
    <location>
        <begin position="167"/>
        <end position="187"/>
    </location>
</feature>
<protein>
    <submittedName>
        <fullName evidence="8">Flippase</fullName>
    </submittedName>
    <submittedName>
        <fullName evidence="7">O-antigen/teichoic acid export membrane protein</fullName>
    </submittedName>
</protein>
<keyword evidence="4 6" id="KW-1133">Transmembrane helix</keyword>
<comment type="subcellular location">
    <subcellularLocation>
        <location evidence="1">Cell membrane</location>
        <topology evidence="1">Multi-pass membrane protein</topology>
    </subcellularLocation>
</comment>
<keyword evidence="2" id="KW-1003">Cell membrane</keyword>
<feature type="transmembrane region" description="Helical" evidence="6">
    <location>
        <begin position="7"/>
        <end position="27"/>
    </location>
</feature>
<evidence type="ECO:0000313" key="7">
    <source>
        <dbReference type="EMBL" id="MBB3969707.1"/>
    </source>
</evidence>
<reference evidence="7 10" key="3">
    <citation type="submission" date="2020-08" db="EMBL/GenBank/DDBJ databases">
        <title>Genomic Encyclopedia of Type Strains, Phase IV (KMG-IV): sequencing the most valuable type-strain genomes for metagenomic binning, comparative biology and taxonomic classification.</title>
        <authorList>
            <person name="Goeker M."/>
        </authorList>
    </citation>
    <scope>NUCLEOTIDE SEQUENCE [LARGE SCALE GENOMIC DNA]</scope>
    <source>
        <strain evidence="7 10">DSM 100995</strain>
    </source>
</reference>
<feature type="transmembrane region" description="Helical" evidence="6">
    <location>
        <begin position="285"/>
        <end position="313"/>
    </location>
</feature>
<feature type="transmembrane region" description="Helical" evidence="6">
    <location>
        <begin position="208"/>
        <end position="224"/>
    </location>
</feature>
<dbReference type="Proteomes" id="UP000583101">
    <property type="component" value="Unassembled WGS sequence"/>
</dbReference>
<feature type="transmembrane region" description="Helical" evidence="6">
    <location>
        <begin position="411"/>
        <end position="430"/>
    </location>
</feature>
<dbReference type="OrthoDB" id="9815702at2"/>
<dbReference type="EMBL" id="JACIEG010000004">
    <property type="protein sequence ID" value="MBB3969707.1"/>
    <property type="molecule type" value="Genomic_DNA"/>
</dbReference>
<evidence type="ECO:0000256" key="1">
    <source>
        <dbReference type="ARBA" id="ARBA00004651"/>
    </source>
</evidence>
<feature type="transmembrane region" description="Helical" evidence="6">
    <location>
        <begin position="319"/>
        <end position="341"/>
    </location>
</feature>
<evidence type="ECO:0000256" key="6">
    <source>
        <dbReference type="SAM" id="Phobius"/>
    </source>
</evidence>
<evidence type="ECO:0000313" key="9">
    <source>
        <dbReference type="Proteomes" id="UP000297248"/>
    </source>
</evidence>
<feature type="transmembrane region" description="Helical" evidence="6">
    <location>
        <begin position="144"/>
        <end position="161"/>
    </location>
</feature>
<feature type="transmembrane region" description="Helical" evidence="6">
    <location>
        <begin position="244"/>
        <end position="264"/>
    </location>
</feature>
<evidence type="ECO:0000313" key="10">
    <source>
        <dbReference type="Proteomes" id="UP000583101"/>
    </source>
</evidence>
<keyword evidence="5 6" id="KW-0472">Membrane</keyword>
<keyword evidence="3 6" id="KW-0812">Transmembrane</keyword>
<feature type="transmembrane region" description="Helical" evidence="6">
    <location>
        <begin position="381"/>
        <end position="399"/>
    </location>
</feature>
<dbReference type="AlphaFoldDB" id="A0A4Y8A9F8"/>
<evidence type="ECO:0000256" key="4">
    <source>
        <dbReference type="ARBA" id="ARBA00022989"/>
    </source>
</evidence>
<dbReference type="InterPro" id="IPR050833">
    <property type="entry name" value="Poly_Biosynth_Transport"/>
</dbReference>
<dbReference type="Pfam" id="PF01943">
    <property type="entry name" value="Polysacc_synt"/>
    <property type="match status" value="1"/>
</dbReference>
<dbReference type="PANTHER" id="PTHR30250:SF11">
    <property type="entry name" value="O-ANTIGEN TRANSPORTER-RELATED"/>
    <property type="match status" value="1"/>
</dbReference>
<dbReference type="GO" id="GO:0005886">
    <property type="term" value="C:plasma membrane"/>
    <property type="evidence" value="ECO:0007669"/>
    <property type="project" value="UniProtKB-SubCell"/>
</dbReference>
<feature type="transmembrane region" description="Helical" evidence="6">
    <location>
        <begin position="109"/>
        <end position="132"/>
    </location>
</feature>
<evidence type="ECO:0000313" key="8">
    <source>
        <dbReference type="EMBL" id="TEW65090.1"/>
    </source>
</evidence>
<dbReference type="InterPro" id="IPR002797">
    <property type="entry name" value="Polysacc_synth"/>
</dbReference>
<reference evidence="8" key="2">
    <citation type="submission" date="2019-03" db="EMBL/GenBank/DDBJ databases">
        <authorList>
            <person name="Yan Y.-Q."/>
            <person name="Du Z.-J."/>
        </authorList>
    </citation>
    <scope>NUCLEOTIDE SEQUENCE</scope>
    <source>
        <strain evidence="8">PP-F2FG21</strain>
    </source>
</reference>
<feature type="transmembrane region" description="Helical" evidence="6">
    <location>
        <begin position="39"/>
        <end position="61"/>
    </location>
</feature>
<accession>A0A4Y8A9F8</accession>
<comment type="caution">
    <text evidence="8">The sequence shown here is derived from an EMBL/GenBank/DDBJ whole genome shotgun (WGS) entry which is preliminary data.</text>
</comment>
<evidence type="ECO:0000256" key="3">
    <source>
        <dbReference type="ARBA" id="ARBA00022692"/>
    </source>
</evidence>
<feature type="transmembrane region" description="Helical" evidence="6">
    <location>
        <begin position="436"/>
        <end position="459"/>
    </location>
</feature>
<feature type="transmembrane region" description="Helical" evidence="6">
    <location>
        <begin position="82"/>
        <end position="103"/>
    </location>
</feature>
<gene>
    <name evidence="8" type="ORF">E2R65_14335</name>
    <name evidence="7" type="ORF">GGR35_002320</name>
</gene>
<evidence type="ECO:0000256" key="2">
    <source>
        <dbReference type="ARBA" id="ARBA00022475"/>
    </source>
</evidence>
<feature type="transmembrane region" description="Helical" evidence="6">
    <location>
        <begin position="353"/>
        <end position="375"/>
    </location>
</feature>
<proteinExistence type="predicted"/>
<reference evidence="8 9" key="1">
    <citation type="journal article" date="2016" name="Int. J. Syst. Evol. Microbiol.">
        <title>Proposal of Mucilaginibacter phyllosphaerae sp. nov. isolated from the phyllosphere of Galium album.</title>
        <authorList>
            <person name="Aydogan E.L."/>
            <person name="Busse H.J."/>
            <person name="Moser G."/>
            <person name="Muller C."/>
            <person name="Kampfer P."/>
            <person name="Glaeser S.P."/>
        </authorList>
    </citation>
    <scope>NUCLEOTIDE SEQUENCE [LARGE SCALE GENOMIC DNA]</scope>
    <source>
        <strain evidence="8 9">PP-F2FG21</strain>
    </source>
</reference>
<sequence length="484" mass="54013">MLKKNIFFNFLLSVSQILFSLIIFPYASRTLGPAGIGSVVFIDSITQIFLLIAALGIPIYGIREISKARNDPEKFASLFSELVVIHLICTALFVVGYIIVALFVKEIYIHFNLVIIGLFILVCNVFTMEWFFQGIEQFTYITKRTLLVRGTFIVLLFIFVHKKGDEALYYGFTAASYLFNALFNFFYSRKYVKLSFKGLDLKKHVKPLVIILCSNIVMTVYLLMDNTILGFIKGETPVGFYSTAVKIAKISITIVTALGAVLIPQISSAYKDKDFGKIQSLINKSFNFVCTFGVPICIGMIITGPFLIGIIFGKAFTPSILPLQLLSPIIIIIGMTNIFVWQILSPLGMDKKVLTVVVFGMIVSLVLNFATIPYFSQNGAAISNTLTELTVMVSSFIFVRRLKIVTLDIKPLIYSGLGSALFFVIAYAIHHLFAQTIITEVCVIMLCAGVYFAFQLYVVKNQIILSVINMVKSKLIKVAPLNNQ</sequence>
<dbReference type="CDD" id="cd13128">
    <property type="entry name" value="MATE_Wzx_like"/>
    <property type="match status" value="1"/>
</dbReference>
<name>A0A4Y8A9F8_9SPHI</name>
<dbReference type="Proteomes" id="UP000297248">
    <property type="component" value="Unassembled WGS sequence"/>
</dbReference>
<evidence type="ECO:0000256" key="5">
    <source>
        <dbReference type="ARBA" id="ARBA00023136"/>
    </source>
</evidence>
<keyword evidence="10" id="KW-1185">Reference proteome</keyword>
<dbReference type="RefSeq" id="WP_134337165.1">
    <property type="nucleotide sequence ID" value="NZ_BMCZ01000005.1"/>
</dbReference>